<dbReference type="PANTHER" id="PTHR24023">
    <property type="entry name" value="COLLAGEN ALPHA"/>
    <property type="match status" value="1"/>
</dbReference>
<dbReference type="GO" id="GO:0030198">
    <property type="term" value="P:extracellular matrix organization"/>
    <property type="evidence" value="ECO:0007669"/>
    <property type="project" value="TreeGrafter"/>
</dbReference>
<dbReference type="PANTHER" id="PTHR24023:SF1112">
    <property type="entry name" value="COL_CUTICLE_N DOMAIN-CONTAINING PROTEIN-RELATED"/>
    <property type="match status" value="1"/>
</dbReference>
<protein>
    <recommendedName>
        <fullName evidence="4">Collagen IV NC1 domain-containing protein</fullName>
    </recommendedName>
</protein>
<feature type="compositionally biased region" description="Pro residues" evidence="1">
    <location>
        <begin position="375"/>
        <end position="385"/>
    </location>
</feature>
<dbReference type="Proteomes" id="UP000250572">
    <property type="component" value="Unassembled WGS sequence"/>
</dbReference>
<reference evidence="2 3" key="1">
    <citation type="journal article" date="2018" name="G3 (Bethesda)">
        <title>A High-Quality Reference Genome for the Invasive Mosquitofish Gambusia affinis Using a Chicago Library.</title>
        <authorList>
            <person name="Hoffberg S.L."/>
            <person name="Troendle N.J."/>
            <person name="Glenn T.C."/>
            <person name="Mahmud O."/>
            <person name="Louha S."/>
            <person name="Chalopin D."/>
            <person name="Bennetzen J.L."/>
            <person name="Mauricio R."/>
        </authorList>
    </citation>
    <scope>NUCLEOTIDE SEQUENCE [LARGE SCALE GENOMIC DNA]</scope>
    <source>
        <strain evidence="2">NE01/NJP1002.9</strain>
        <tissue evidence="2">Muscle</tissue>
    </source>
</reference>
<feature type="compositionally biased region" description="Low complexity" evidence="1">
    <location>
        <begin position="433"/>
        <end position="443"/>
    </location>
</feature>
<dbReference type="GO" id="GO:0030020">
    <property type="term" value="F:extracellular matrix structural constituent conferring tensile strength"/>
    <property type="evidence" value="ECO:0007669"/>
    <property type="project" value="TreeGrafter"/>
</dbReference>
<keyword evidence="3" id="KW-1185">Reference proteome</keyword>
<dbReference type="GO" id="GO:0005615">
    <property type="term" value="C:extracellular space"/>
    <property type="evidence" value="ECO:0007669"/>
    <property type="project" value="TreeGrafter"/>
</dbReference>
<gene>
    <name evidence="2" type="ORF">CCH79_00005268</name>
</gene>
<feature type="compositionally biased region" description="Low complexity" evidence="1">
    <location>
        <begin position="404"/>
        <end position="421"/>
    </location>
</feature>
<name>A0A315VP26_GAMAF</name>
<evidence type="ECO:0000256" key="1">
    <source>
        <dbReference type="SAM" id="MobiDB-lite"/>
    </source>
</evidence>
<feature type="compositionally biased region" description="Low complexity" evidence="1">
    <location>
        <begin position="317"/>
        <end position="330"/>
    </location>
</feature>
<feature type="region of interest" description="Disordered" evidence="1">
    <location>
        <begin position="228"/>
        <end position="486"/>
    </location>
</feature>
<dbReference type="InterPro" id="IPR050149">
    <property type="entry name" value="Collagen_superfamily"/>
</dbReference>
<evidence type="ECO:0008006" key="4">
    <source>
        <dbReference type="Google" id="ProtNLM"/>
    </source>
</evidence>
<accession>A0A315VP26</accession>
<evidence type="ECO:0000313" key="2">
    <source>
        <dbReference type="EMBL" id="PWA25282.1"/>
    </source>
</evidence>
<sequence length="512" mass="53479">MGLQERKEEKVLLAHQGFLEPKLHGLMACLERKVMRVYLDLVLLAFKAVLDPLDCQFRVHLGLRGKRDLGVKMAGLVNKETVGLMVYLDMVQMETQGIKDNLDQEGTRAQTEQEADKDPKAWREIQVIEALQDFLVRHASTLGHQEILENQEILVYLVSPVSLEDLDQRDREEELDHKGTWGREVLLETLVLMVKGHLKLGEDQMDSQEILDIGVILKYLNFSPKSRLKGVKGDPGIPGRPGPDGVPGPTGSKGAAGEPSYGEPGSRSDVLLKGQKGEPGIEGQVGVPGRPGAKGSTGPDGKNGSPGFPGPVGSDGPPGIKGHIGPIGRPGIPGPTGLTGEHGIKGSQGRDGIPGPPGQIGETGIIEGAQGRPGDPGPPGPPGDIGPPGLYGRGSPGPEGDRGIPGLLGLPGESGPPGREGTCIPGPKGDRGFPGNPGNQGYPGPQGPQGLVVSGFKGDRGEPGFPGRPGLGGPPGNPGPQGPHVTEETLDTAQVHVVHVGTKVFLDAQVHQ</sequence>
<dbReference type="EMBL" id="NHOQ01001318">
    <property type="protein sequence ID" value="PWA25282.1"/>
    <property type="molecule type" value="Genomic_DNA"/>
</dbReference>
<comment type="caution">
    <text evidence="2">The sequence shown here is derived from an EMBL/GenBank/DDBJ whole genome shotgun (WGS) entry which is preliminary data.</text>
</comment>
<proteinExistence type="predicted"/>
<dbReference type="AlphaFoldDB" id="A0A315VP26"/>
<dbReference type="InterPro" id="IPR008160">
    <property type="entry name" value="Collagen"/>
</dbReference>
<dbReference type="Pfam" id="PF01391">
    <property type="entry name" value="Collagen"/>
    <property type="match status" value="2"/>
</dbReference>
<organism evidence="2 3">
    <name type="scientific">Gambusia affinis</name>
    <name type="common">Western mosquitofish</name>
    <name type="synonym">Heterandria affinis</name>
    <dbReference type="NCBI Taxonomy" id="33528"/>
    <lineage>
        <taxon>Eukaryota</taxon>
        <taxon>Metazoa</taxon>
        <taxon>Chordata</taxon>
        <taxon>Craniata</taxon>
        <taxon>Vertebrata</taxon>
        <taxon>Euteleostomi</taxon>
        <taxon>Actinopterygii</taxon>
        <taxon>Neopterygii</taxon>
        <taxon>Teleostei</taxon>
        <taxon>Neoteleostei</taxon>
        <taxon>Acanthomorphata</taxon>
        <taxon>Ovalentaria</taxon>
        <taxon>Atherinomorphae</taxon>
        <taxon>Cyprinodontiformes</taxon>
        <taxon>Poeciliidae</taxon>
        <taxon>Poeciliinae</taxon>
        <taxon>Gambusia</taxon>
    </lineage>
</organism>
<evidence type="ECO:0000313" key="3">
    <source>
        <dbReference type="Proteomes" id="UP000250572"/>
    </source>
</evidence>
<dbReference type="GO" id="GO:0031012">
    <property type="term" value="C:extracellular matrix"/>
    <property type="evidence" value="ECO:0007669"/>
    <property type="project" value="TreeGrafter"/>
</dbReference>